<dbReference type="Gene3D" id="2.170.130.10">
    <property type="entry name" value="TonB-dependent receptor, plug domain"/>
    <property type="match status" value="1"/>
</dbReference>
<dbReference type="InterPro" id="IPR039426">
    <property type="entry name" value="TonB-dep_rcpt-like"/>
</dbReference>
<evidence type="ECO:0000256" key="4">
    <source>
        <dbReference type="ARBA" id="ARBA00022692"/>
    </source>
</evidence>
<dbReference type="InterPro" id="IPR000531">
    <property type="entry name" value="Beta-barrel_TonB"/>
</dbReference>
<comment type="subcellular location">
    <subcellularLocation>
        <location evidence="1 8">Cell outer membrane</location>
        <topology evidence="1 8">Multi-pass membrane protein</topology>
    </subcellularLocation>
</comment>
<evidence type="ECO:0000256" key="2">
    <source>
        <dbReference type="ARBA" id="ARBA00022448"/>
    </source>
</evidence>
<gene>
    <name evidence="14" type="ORF">EO081_15305</name>
</gene>
<dbReference type="AlphaFoldDB" id="A0A4Q2IQY8"/>
<evidence type="ECO:0000259" key="12">
    <source>
        <dbReference type="Pfam" id="PF00593"/>
    </source>
</evidence>
<dbReference type="OrthoDB" id="7051241at2"/>
<evidence type="ECO:0000256" key="11">
    <source>
        <dbReference type="SAM" id="SignalP"/>
    </source>
</evidence>
<dbReference type="Pfam" id="PF00593">
    <property type="entry name" value="TonB_dep_Rec_b-barrel"/>
    <property type="match status" value="1"/>
</dbReference>
<keyword evidence="4 8" id="KW-0812">Transmembrane</keyword>
<evidence type="ECO:0000256" key="7">
    <source>
        <dbReference type="ARBA" id="ARBA00023237"/>
    </source>
</evidence>
<feature type="domain" description="TonB-dependent receptor-like beta-barrel" evidence="12">
    <location>
        <begin position="481"/>
        <end position="1013"/>
    </location>
</feature>
<evidence type="ECO:0000256" key="3">
    <source>
        <dbReference type="ARBA" id="ARBA00022452"/>
    </source>
</evidence>
<evidence type="ECO:0000313" key="15">
    <source>
        <dbReference type="Proteomes" id="UP000292347"/>
    </source>
</evidence>
<evidence type="ECO:0000259" key="13">
    <source>
        <dbReference type="Pfam" id="PF07715"/>
    </source>
</evidence>
<keyword evidence="11" id="KW-0732">Signal</keyword>
<feature type="compositionally biased region" description="Polar residues" evidence="10">
    <location>
        <begin position="50"/>
        <end position="70"/>
    </location>
</feature>
<dbReference type="SUPFAM" id="SSF56935">
    <property type="entry name" value="Porins"/>
    <property type="match status" value="1"/>
</dbReference>
<comment type="similarity">
    <text evidence="8 9">Belongs to the TonB-dependent receptor family.</text>
</comment>
<dbReference type="InterPro" id="IPR036942">
    <property type="entry name" value="Beta-barrel_TonB_sf"/>
</dbReference>
<evidence type="ECO:0000256" key="8">
    <source>
        <dbReference type="PROSITE-ProRule" id="PRU01360"/>
    </source>
</evidence>
<organism evidence="14 15">
    <name type="scientific">Sphingomonas desiccabilis</name>
    <dbReference type="NCBI Taxonomy" id="429134"/>
    <lineage>
        <taxon>Bacteria</taxon>
        <taxon>Pseudomonadati</taxon>
        <taxon>Pseudomonadota</taxon>
        <taxon>Alphaproteobacteria</taxon>
        <taxon>Sphingomonadales</taxon>
        <taxon>Sphingomonadaceae</taxon>
        <taxon>Sphingomonas</taxon>
    </lineage>
</organism>
<keyword evidence="7 8" id="KW-0998">Cell outer membrane</keyword>
<feature type="domain" description="TonB-dependent receptor plug" evidence="13">
    <location>
        <begin position="91"/>
        <end position="202"/>
    </location>
</feature>
<evidence type="ECO:0000256" key="6">
    <source>
        <dbReference type="ARBA" id="ARBA00023136"/>
    </source>
</evidence>
<dbReference type="InterPro" id="IPR037066">
    <property type="entry name" value="Plug_dom_sf"/>
</dbReference>
<evidence type="ECO:0000256" key="5">
    <source>
        <dbReference type="ARBA" id="ARBA00023077"/>
    </source>
</evidence>
<dbReference type="Pfam" id="PF07715">
    <property type="entry name" value="Plug"/>
    <property type="match status" value="1"/>
</dbReference>
<proteinExistence type="inferred from homology"/>
<dbReference type="Gene3D" id="2.40.170.20">
    <property type="entry name" value="TonB-dependent receptor, beta-barrel domain"/>
    <property type="match status" value="1"/>
</dbReference>
<reference evidence="14 15" key="1">
    <citation type="submission" date="2019-01" db="EMBL/GenBank/DDBJ databases">
        <title>Sphingomonas mucosissima sp. nov. and Sphingomonas desiccabilis sp. nov., from biological soil crusts in the Colorado Plateau, USA.</title>
        <authorList>
            <person name="Zhu D."/>
        </authorList>
    </citation>
    <scope>NUCLEOTIDE SEQUENCE [LARGE SCALE GENOMIC DNA]</scope>
    <source>
        <strain evidence="14 15">CP1D</strain>
    </source>
</reference>
<evidence type="ECO:0000256" key="9">
    <source>
        <dbReference type="RuleBase" id="RU003357"/>
    </source>
</evidence>
<dbReference type="EMBL" id="SDPT01000003">
    <property type="protein sequence ID" value="RXZ30537.1"/>
    <property type="molecule type" value="Genomic_DNA"/>
</dbReference>
<sequence length="1049" mass="110064">MGTRALVRAHLLGGSAILTAAVLLTGPAFAQAVPVQATEQAAPTPIGPTGTAQTSTVDDPNGQAGSQVTADGQPGAEVIVTGSRIARNGFDAPTPVNVVDAQEVKLSGNLNIERTLQQIPQTVASQLGGATSNTVPGGYADVNLRGFGSTRNLVLVNGRRFAIFGPEQVVDLNTIPSTLIARTEIVTGGSSAVYGSDAITGVVNFIMRTDFEGVEARAQLNLAGPTSTPTYNYDLTVGGNFADGRGNAVVSMNYLDRGSITRGQRGSFAYLSLSDGCVVPGSGSASGPGTPFTPPAGQGCVAGGGELGFLASGSGDIPNGRFSGIPAFGGTNAALNAAYAAAGLGSLGGRGFTFNDEGSAARPAITPQDDFNLGPDNYLIQPQKRWMINSFAHYDFTDSITGYMELHYSHNEVDARLAPTNVGAPTLFNVNNPYLTPALQEVFRQLDLAETGPTTVTSGTATRINNPGDGLALVTAGRRYVEVGARAATERRNVYRGAWGLRGDLGSASENFLTDLKWDAYYTYSRSENTLQLRNALSRSRLQESLLSNGGAAPLCNIFGANVSAECAAAIRINATNTTVATQQVAQASLTGNLVNLPAGALGFSGGFEWRKVSATFSPDSFLASGDVAGFNPGLPTQGSVSVKEGFGEVRIPLIHNTPFIESLAFNGAFRFSDYSLDGVGGQWTYSAGLDWRVSRDLTLRGQYQRAIRAPNVGELYGGINRVVGAATDPCSGRAPASQQTEAVRAVCIATGVPAAAVFSPDVQPNSIIPADFGGNPNLDAEKSNTYTAGAVLTPRFAPGLYLSVDYFNIDLKGAVAALGGGLQNTFNLCYLTLQDASSEYCRALTRDPRTGELNDPYVARILNANTGSMQTEGIDFAGRYRFDIGSGDTSVELSSTFTYLLDFTLTPVAAFPDIKNKCVGAFGPTCGQPLPEWRGTTRATLHMGEFSASVRHRYIGPVTTDRYIVPLRQNAETAPPITNFAYPRLAAQNYVDVSFSLGVTDKVEFFGGVNNVLNNKPPITTQGPSANTFSATYDVLGPEFFLGATAKF</sequence>
<feature type="chain" id="PRO_5043579615" evidence="11">
    <location>
        <begin position="31"/>
        <end position="1049"/>
    </location>
</feature>
<name>A0A4Q2IQY8_9SPHN</name>
<keyword evidence="2 8" id="KW-0813">Transport</keyword>
<dbReference type="Proteomes" id="UP000292347">
    <property type="component" value="Unassembled WGS sequence"/>
</dbReference>
<feature type="signal peptide" evidence="11">
    <location>
        <begin position="1"/>
        <end position="30"/>
    </location>
</feature>
<keyword evidence="14" id="KW-0675">Receptor</keyword>
<evidence type="ECO:0000256" key="10">
    <source>
        <dbReference type="SAM" id="MobiDB-lite"/>
    </source>
</evidence>
<dbReference type="PANTHER" id="PTHR47234">
    <property type="match status" value="1"/>
</dbReference>
<keyword evidence="3 8" id="KW-1134">Transmembrane beta strand</keyword>
<dbReference type="PROSITE" id="PS52016">
    <property type="entry name" value="TONB_DEPENDENT_REC_3"/>
    <property type="match status" value="1"/>
</dbReference>
<evidence type="ECO:0000256" key="1">
    <source>
        <dbReference type="ARBA" id="ARBA00004571"/>
    </source>
</evidence>
<dbReference type="GO" id="GO:0009279">
    <property type="term" value="C:cell outer membrane"/>
    <property type="evidence" value="ECO:0007669"/>
    <property type="project" value="UniProtKB-SubCell"/>
</dbReference>
<keyword evidence="5 9" id="KW-0798">TonB box</keyword>
<accession>A0A4Q2IQY8</accession>
<keyword evidence="15" id="KW-1185">Reference proteome</keyword>
<evidence type="ECO:0000313" key="14">
    <source>
        <dbReference type="EMBL" id="RXZ30537.1"/>
    </source>
</evidence>
<keyword evidence="6 8" id="KW-0472">Membrane</keyword>
<protein>
    <submittedName>
        <fullName evidence="14">TonB-dependent receptor</fullName>
    </submittedName>
</protein>
<comment type="caution">
    <text evidence="14">The sequence shown here is derived from an EMBL/GenBank/DDBJ whole genome shotgun (WGS) entry which is preliminary data.</text>
</comment>
<dbReference type="RefSeq" id="WP_129343113.1">
    <property type="nucleotide sequence ID" value="NZ_JACIDD010000003.1"/>
</dbReference>
<feature type="region of interest" description="Disordered" evidence="10">
    <location>
        <begin position="40"/>
        <end position="72"/>
    </location>
</feature>
<dbReference type="PANTHER" id="PTHR47234:SF2">
    <property type="entry name" value="TONB-DEPENDENT RECEPTOR"/>
    <property type="match status" value="1"/>
</dbReference>
<dbReference type="InterPro" id="IPR012910">
    <property type="entry name" value="Plug_dom"/>
</dbReference>